<comment type="similarity">
    <text evidence="2">Belongs to the plant ACBP60 protein family.</text>
</comment>
<dbReference type="EMBL" id="GHES01026902">
    <property type="protein sequence ID" value="MPA57461.1"/>
    <property type="molecule type" value="Transcribed_RNA"/>
</dbReference>
<dbReference type="GO" id="GO:0005634">
    <property type="term" value="C:nucleus"/>
    <property type="evidence" value="ECO:0007669"/>
    <property type="project" value="UniProtKB-SubCell"/>
</dbReference>
<organism evidence="11">
    <name type="scientific">Davidia involucrata</name>
    <name type="common">Dove tree</name>
    <dbReference type="NCBI Taxonomy" id="16924"/>
    <lineage>
        <taxon>Eukaryota</taxon>
        <taxon>Viridiplantae</taxon>
        <taxon>Streptophyta</taxon>
        <taxon>Embryophyta</taxon>
        <taxon>Tracheophyta</taxon>
        <taxon>Spermatophyta</taxon>
        <taxon>Magnoliopsida</taxon>
        <taxon>eudicotyledons</taxon>
        <taxon>Gunneridae</taxon>
        <taxon>Pentapetalae</taxon>
        <taxon>asterids</taxon>
        <taxon>Cornales</taxon>
        <taxon>Nyssaceae</taxon>
        <taxon>Davidia</taxon>
    </lineage>
</organism>
<protein>
    <recommendedName>
        <fullName evidence="12">Calmodulin-binding protein 60 D</fullName>
    </recommendedName>
</protein>
<keyword evidence="6" id="KW-0804">Transcription</keyword>
<dbReference type="GO" id="GO:0080142">
    <property type="term" value="P:regulation of salicylic acid biosynthetic process"/>
    <property type="evidence" value="ECO:0007669"/>
    <property type="project" value="TreeGrafter"/>
</dbReference>
<dbReference type="GO" id="GO:0043565">
    <property type="term" value="F:sequence-specific DNA binding"/>
    <property type="evidence" value="ECO:0007669"/>
    <property type="project" value="TreeGrafter"/>
</dbReference>
<evidence type="ECO:0000313" key="11">
    <source>
        <dbReference type="EMBL" id="MPA57461.1"/>
    </source>
</evidence>
<dbReference type="InterPro" id="IPR046831">
    <property type="entry name" value="Calmodulin_bind_N"/>
</dbReference>
<dbReference type="Pfam" id="PF07887">
    <property type="entry name" value="Calmodulin_bind"/>
    <property type="match status" value="1"/>
</dbReference>
<dbReference type="GO" id="GO:0003700">
    <property type="term" value="F:DNA-binding transcription factor activity"/>
    <property type="evidence" value="ECO:0007669"/>
    <property type="project" value="TreeGrafter"/>
</dbReference>
<dbReference type="PANTHER" id="PTHR31713">
    <property type="entry name" value="OS02G0177800 PROTEIN"/>
    <property type="match status" value="1"/>
</dbReference>
<evidence type="ECO:0000256" key="3">
    <source>
        <dbReference type="ARBA" id="ARBA00023015"/>
    </source>
</evidence>
<feature type="domain" description="Calmodulin binding protein C-terminal" evidence="10">
    <location>
        <begin position="315"/>
        <end position="374"/>
    </location>
</feature>
<dbReference type="Pfam" id="PF20451">
    <property type="entry name" value="Calmod_bind_M"/>
    <property type="match status" value="1"/>
</dbReference>
<gene>
    <name evidence="11" type="ORF">Din_026902</name>
</gene>
<evidence type="ECO:0000256" key="2">
    <source>
        <dbReference type="ARBA" id="ARBA00007214"/>
    </source>
</evidence>
<evidence type="ECO:0000259" key="8">
    <source>
        <dbReference type="Pfam" id="PF07887"/>
    </source>
</evidence>
<dbReference type="AlphaFoldDB" id="A0A5B7APY4"/>
<dbReference type="PANTHER" id="PTHR31713:SF43">
    <property type="entry name" value="CALMODULIN-BINDING PROTEIN 60 G"/>
    <property type="match status" value="1"/>
</dbReference>
<dbReference type="InterPro" id="IPR046830">
    <property type="entry name" value="Calmod_bind_M"/>
</dbReference>
<proteinExistence type="inferred from homology"/>
<keyword evidence="4" id="KW-0238">DNA-binding</keyword>
<dbReference type="Pfam" id="PF20452">
    <property type="entry name" value="Calmod_bind_C"/>
    <property type="match status" value="1"/>
</dbReference>
<sequence>MGLKRQFSDDGLEVPNREPKRPLTFATVVRDVMKGLSLHEFISKLEPFLQRVVREEVERGISHFYHSSLRLSHNHIQSSGTRAWDLHFDGKIPSTIFTGSRIESEDSRPVRIIILDASSKKIISSGPLSSIKIEIVVLDGDFGADDQEDWTEKEFNANVVREREGKRPLVTGDLSITLRDGVGYIGDISFTDNSSWTRSRKFRLGARTVQSISTEVRIREARSEAFVVKDHRGESYKKHYPPNLGDELWRLERIAKDGAFHKRLASKKIYTVKDFLRLYVTDPSSLRSIFGGISSKTWETIIEHATACVLDDDEFYVYRASERVGLVFNSIYKVVAATFDGHNYQSLDKLAPFQMQLVEDLKSCAYKNLNDLIPIDEPSVVGLARPLLSLQADPLSIPNLDLQHANFPLAHQDDPELHLSFNHTTITPPYTFEVEDSSQLEVPVAQSCHPMQMFTPTVRNSIIVMNSCSGPYGGGNCQSTSGSLGPIVQAGHLPADDTSHVVTSTWLPVTTTWGQENGLFLAPSNEAEVGIVSSFPNFGIHLSRNGKPKAGWCKIRAAVKWGISVRRDVEAKRMAARFLYMDF</sequence>
<evidence type="ECO:0000259" key="10">
    <source>
        <dbReference type="Pfam" id="PF20452"/>
    </source>
</evidence>
<evidence type="ECO:0000256" key="4">
    <source>
        <dbReference type="ARBA" id="ARBA00023125"/>
    </source>
</evidence>
<comment type="subcellular location">
    <subcellularLocation>
        <location evidence="1">Nucleus</location>
    </subcellularLocation>
</comment>
<keyword evidence="7" id="KW-0539">Nucleus</keyword>
<keyword evidence="5" id="KW-0010">Activator</keyword>
<evidence type="ECO:0000256" key="1">
    <source>
        <dbReference type="ARBA" id="ARBA00004123"/>
    </source>
</evidence>
<dbReference type="InterPro" id="IPR012416">
    <property type="entry name" value="CBP60"/>
</dbReference>
<evidence type="ECO:0000256" key="5">
    <source>
        <dbReference type="ARBA" id="ARBA00023159"/>
    </source>
</evidence>
<dbReference type="InterPro" id="IPR046829">
    <property type="entry name" value="Calmod_bind_C"/>
</dbReference>
<evidence type="ECO:0000259" key="9">
    <source>
        <dbReference type="Pfam" id="PF20451"/>
    </source>
</evidence>
<dbReference type="GO" id="GO:0005516">
    <property type="term" value="F:calmodulin binding"/>
    <property type="evidence" value="ECO:0007669"/>
    <property type="project" value="InterPro"/>
</dbReference>
<reference evidence="11" key="1">
    <citation type="submission" date="2019-08" db="EMBL/GenBank/DDBJ databases">
        <title>Reference gene set and small RNA set construction with multiple tissues from Davidia involucrata Baill.</title>
        <authorList>
            <person name="Yang H."/>
            <person name="Zhou C."/>
            <person name="Li G."/>
            <person name="Wang J."/>
            <person name="Gao P."/>
            <person name="Wang M."/>
            <person name="Wang R."/>
            <person name="Zhao Y."/>
        </authorList>
    </citation>
    <scope>NUCLEOTIDE SEQUENCE</scope>
    <source>
        <tissue evidence="11">Mixed with DoveR01_LX</tissue>
    </source>
</reference>
<keyword evidence="3" id="KW-0805">Transcription regulation</keyword>
<evidence type="ECO:0000256" key="6">
    <source>
        <dbReference type="ARBA" id="ARBA00023163"/>
    </source>
</evidence>
<evidence type="ECO:0000256" key="7">
    <source>
        <dbReference type="ARBA" id="ARBA00023242"/>
    </source>
</evidence>
<feature type="domain" description="Calmodulin binding protein-like N-terminal" evidence="8">
    <location>
        <begin position="85"/>
        <end position="231"/>
    </location>
</feature>
<accession>A0A5B7APY4</accession>
<name>A0A5B7APY4_DAVIN</name>
<evidence type="ECO:0008006" key="12">
    <source>
        <dbReference type="Google" id="ProtNLM"/>
    </source>
</evidence>
<feature type="domain" description="Calmodulin binding protein central" evidence="9">
    <location>
        <begin position="244"/>
        <end position="308"/>
    </location>
</feature>